<dbReference type="HOGENOM" id="CLU_047691_3_0_9"/>
<feature type="domain" description="RNA polymerase sigma-70 region 2" evidence="5">
    <location>
        <begin position="28"/>
        <end position="92"/>
    </location>
</feature>
<keyword evidence="2" id="KW-0805">Transcription regulation</keyword>
<dbReference type="OrthoDB" id="9782703at2"/>
<dbReference type="InterPro" id="IPR013324">
    <property type="entry name" value="RNA_pol_sigma_r3/r4-like"/>
</dbReference>
<dbReference type="Proteomes" id="UP000010420">
    <property type="component" value="Unassembled WGS sequence"/>
</dbReference>
<evidence type="ECO:0000256" key="4">
    <source>
        <dbReference type="ARBA" id="ARBA00023163"/>
    </source>
</evidence>
<evidence type="ECO:0000313" key="8">
    <source>
        <dbReference type="Proteomes" id="UP000010420"/>
    </source>
</evidence>
<dbReference type="InterPro" id="IPR007627">
    <property type="entry name" value="RNA_pol_sigma70_r2"/>
</dbReference>
<reference evidence="7 8" key="1">
    <citation type="submission" date="2012-05" db="EMBL/GenBank/DDBJ databases">
        <authorList>
            <person name="Weinstock G."/>
            <person name="Sodergren E."/>
            <person name="Lobos E.A."/>
            <person name="Fulton L."/>
            <person name="Fulton R."/>
            <person name="Courtney L."/>
            <person name="Fronick C."/>
            <person name="O'Laughlin M."/>
            <person name="Godfrey J."/>
            <person name="Wilson R.M."/>
            <person name="Miner T."/>
            <person name="Farmer C."/>
            <person name="Delehaunty K."/>
            <person name="Cordes M."/>
            <person name="Minx P."/>
            <person name="Tomlinson C."/>
            <person name="Chen J."/>
            <person name="Wollam A."/>
            <person name="Pepin K.H."/>
            <person name="Bhonagiri V."/>
            <person name="Zhang X."/>
            <person name="Suruliraj S."/>
            <person name="Warren W."/>
            <person name="Mitreva M."/>
            <person name="Mardis E.R."/>
            <person name="Wilson R.K."/>
        </authorList>
    </citation>
    <scope>NUCLEOTIDE SEQUENCE [LARGE SCALE GENOMIC DNA]</scope>
    <source>
        <strain evidence="7 8">DSM 1785</strain>
    </source>
</reference>
<gene>
    <name evidence="7" type="ORF">HMPREF0216_01932</name>
</gene>
<evidence type="ECO:0000256" key="3">
    <source>
        <dbReference type="ARBA" id="ARBA00023082"/>
    </source>
</evidence>
<evidence type="ECO:0000256" key="1">
    <source>
        <dbReference type="ARBA" id="ARBA00010641"/>
    </source>
</evidence>
<accession>L1QES5</accession>
<sequence>MMMDNLRGTKLLSKISSDREAVVEEIIDVYGDKILRLCFIQLGNVEEAEDATQEVFLKVFKNIKKYNGDSSIYTWIYKITINTCFDILKKRNKLRYDDISLYINFIKDEKDTEMIILKNLTSKSIRVALMKIPEKYRVLLYMFYFEELKISEISTILNEKENTIKTRLKRGKAALRRVIEKEEINYVQ</sequence>
<dbReference type="InterPro" id="IPR039425">
    <property type="entry name" value="RNA_pol_sigma-70-like"/>
</dbReference>
<dbReference type="InterPro" id="IPR013325">
    <property type="entry name" value="RNA_pol_sigma_r2"/>
</dbReference>
<dbReference type="Gene3D" id="1.10.1740.10">
    <property type="match status" value="1"/>
</dbReference>
<dbReference type="PANTHER" id="PTHR43133:SF60">
    <property type="entry name" value="RNA POLYMERASE SIGMA FACTOR SIGV"/>
    <property type="match status" value="1"/>
</dbReference>
<protein>
    <submittedName>
        <fullName evidence="7">Sigma-70 region 2</fullName>
    </submittedName>
</protein>
<dbReference type="InterPro" id="IPR013249">
    <property type="entry name" value="RNA_pol_sigma70_r4_t2"/>
</dbReference>
<dbReference type="Pfam" id="PF04542">
    <property type="entry name" value="Sigma70_r2"/>
    <property type="match status" value="1"/>
</dbReference>
<dbReference type="GO" id="GO:0016987">
    <property type="term" value="F:sigma factor activity"/>
    <property type="evidence" value="ECO:0007669"/>
    <property type="project" value="UniProtKB-KW"/>
</dbReference>
<dbReference type="Gene3D" id="1.10.10.10">
    <property type="entry name" value="Winged helix-like DNA-binding domain superfamily/Winged helix DNA-binding domain"/>
    <property type="match status" value="1"/>
</dbReference>
<dbReference type="STRING" id="545697.HMPREF0216_01932"/>
<keyword evidence="8" id="KW-1185">Reference proteome</keyword>
<dbReference type="InterPro" id="IPR014284">
    <property type="entry name" value="RNA_pol_sigma-70_dom"/>
</dbReference>
<evidence type="ECO:0000256" key="2">
    <source>
        <dbReference type="ARBA" id="ARBA00023015"/>
    </source>
</evidence>
<dbReference type="NCBIfam" id="TIGR02937">
    <property type="entry name" value="sigma70-ECF"/>
    <property type="match status" value="1"/>
</dbReference>
<dbReference type="PATRIC" id="fig|545697.3.peg.1900"/>
<dbReference type="SUPFAM" id="SSF88946">
    <property type="entry name" value="Sigma2 domain of RNA polymerase sigma factors"/>
    <property type="match status" value="1"/>
</dbReference>
<dbReference type="AlphaFoldDB" id="L1QES5"/>
<name>L1QES5_9CLOT</name>
<comment type="similarity">
    <text evidence="1">Belongs to the sigma-70 factor family. ECF subfamily.</text>
</comment>
<dbReference type="PANTHER" id="PTHR43133">
    <property type="entry name" value="RNA POLYMERASE ECF-TYPE SIGMA FACTO"/>
    <property type="match status" value="1"/>
</dbReference>
<feature type="domain" description="RNA polymerase sigma factor 70 region 4 type 2" evidence="6">
    <location>
        <begin position="124"/>
        <end position="175"/>
    </location>
</feature>
<dbReference type="GO" id="GO:0006352">
    <property type="term" value="P:DNA-templated transcription initiation"/>
    <property type="evidence" value="ECO:0007669"/>
    <property type="project" value="InterPro"/>
</dbReference>
<evidence type="ECO:0000259" key="6">
    <source>
        <dbReference type="Pfam" id="PF08281"/>
    </source>
</evidence>
<evidence type="ECO:0000313" key="7">
    <source>
        <dbReference type="EMBL" id="EKY26436.1"/>
    </source>
</evidence>
<dbReference type="InterPro" id="IPR036388">
    <property type="entry name" value="WH-like_DNA-bd_sf"/>
</dbReference>
<proteinExistence type="inferred from homology"/>
<dbReference type="CDD" id="cd06171">
    <property type="entry name" value="Sigma70_r4"/>
    <property type="match status" value="1"/>
</dbReference>
<evidence type="ECO:0000259" key="5">
    <source>
        <dbReference type="Pfam" id="PF04542"/>
    </source>
</evidence>
<keyword evidence="4" id="KW-0804">Transcription</keyword>
<organism evidence="7 8">
    <name type="scientific">Clostridium celatum DSM 1785</name>
    <dbReference type="NCBI Taxonomy" id="545697"/>
    <lineage>
        <taxon>Bacteria</taxon>
        <taxon>Bacillati</taxon>
        <taxon>Bacillota</taxon>
        <taxon>Clostridia</taxon>
        <taxon>Eubacteriales</taxon>
        <taxon>Clostridiaceae</taxon>
        <taxon>Clostridium</taxon>
    </lineage>
</organism>
<dbReference type="Pfam" id="PF08281">
    <property type="entry name" value="Sigma70_r4_2"/>
    <property type="match status" value="1"/>
</dbReference>
<keyword evidence="3" id="KW-0731">Sigma factor</keyword>
<dbReference type="eggNOG" id="COG1595">
    <property type="taxonomic scope" value="Bacteria"/>
</dbReference>
<dbReference type="EMBL" id="AMEZ01000055">
    <property type="protein sequence ID" value="EKY26436.1"/>
    <property type="molecule type" value="Genomic_DNA"/>
</dbReference>
<comment type="caution">
    <text evidence="7">The sequence shown here is derived from an EMBL/GenBank/DDBJ whole genome shotgun (WGS) entry which is preliminary data.</text>
</comment>
<dbReference type="SUPFAM" id="SSF88659">
    <property type="entry name" value="Sigma3 and sigma4 domains of RNA polymerase sigma factors"/>
    <property type="match status" value="1"/>
</dbReference>
<dbReference type="GO" id="GO:0003677">
    <property type="term" value="F:DNA binding"/>
    <property type="evidence" value="ECO:0007669"/>
    <property type="project" value="InterPro"/>
</dbReference>